<dbReference type="InterPro" id="IPR027521">
    <property type="entry name" value="Usb1"/>
</dbReference>
<name>A0A1D2JDR0_PARBR</name>
<sequence length="328" mass="36838">MDLVQYSDSESDENPQTKAQPVTTPVRLLKRQQTDSGNNNKKKKKGDGRSGNSVLPPLPAEFLDLYATNSRVSVQDDPSLHDGRKRIIPHVVGNWPTHIYLEWYPAAPEVSTLEDVISRSGHKLQNGLEIHSLLFSDLGAQMPLHISLSRPVALVTDDRQPFIDMLNDAIRDSDIRPFRVSAAGLDWVSNFERTRWFLVLRVVKPALNELNRLLLISNQSVAAFHQPPLYQSPDSANTPGRRRYSKKPGAQPATSDPVEDFSDYFHISIAWSLTEPSVEDKQRVASVELGKLKEIEILFHSVKVKIGNRVHNLELPTLILDENGFCGL</sequence>
<dbReference type="PANTHER" id="PTHR13522">
    <property type="entry name" value="U6 SNRNA PHOSPHODIESTERASE 1"/>
    <property type="match status" value="1"/>
</dbReference>
<dbReference type="GO" id="GO:0005634">
    <property type="term" value="C:nucleus"/>
    <property type="evidence" value="ECO:0007669"/>
    <property type="project" value="UniProtKB-SubCell"/>
</dbReference>
<comment type="caution">
    <text evidence="7">The sequence shown here is derived from an EMBL/GenBank/DDBJ whole genome shotgun (WGS) entry which is preliminary data.</text>
</comment>
<comment type="function">
    <text evidence="5">Phosphodiesterase responsible for the U6 snRNA 3' end processing. Acts as an exoribonuclease (RNase) responsible for trimming the poly(U) tract of the last nucleotides in the pre-U6 snRNA molecule, leading to the formation of mature U6 snRNA.</text>
</comment>
<dbReference type="EMBL" id="LZYO01000162">
    <property type="protein sequence ID" value="ODH27358.1"/>
    <property type="molecule type" value="Genomic_DNA"/>
</dbReference>
<dbReference type="HAMAP" id="MF_03040">
    <property type="entry name" value="USB1"/>
    <property type="match status" value="1"/>
</dbReference>
<accession>A0A1D2JDR0</accession>
<keyword evidence="1 5" id="KW-0540">Nuclease</keyword>
<dbReference type="GO" id="GO:0016829">
    <property type="term" value="F:lyase activity"/>
    <property type="evidence" value="ECO:0007669"/>
    <property type="project" value="UniProtKB-KW"/>
</dbReference>
<keyword evidence="3" id="KW-0456">Lyase</keyword>
<evidence type="ECO:0000256" key="4">
    <source>
        <dbReference type="ARBA" id="ARBA00023242"/>
    </source>
</evidence>
<dbReference type="VEuPathDB" id="FungiDB:PADG_02544"/>
<evidence type="ECO:0000256" key="3">
    <source>
        <dbReference type="ARBA" id="ARBA00023239"/>
    </source>
</evidence>
<comment type="similarity">
    <text evidence="5">Belongs to the 2H phosphoesterase superfamily. USB1 family.</text>
</comment>
<dbReference type="EC" id="3.1.4.-" evidence="5"/>
<evidence type="ECO:0000313" key="7">
    <source>
        <dbReference type="EMBL" id="ODH27358.1"/>
    </source>
</evidence>
<feature type="region of interest" description="Disordered" evidence="6">
    <location>
        <begin position="227"/>
        <end position="258"/>
    </location>
</feature>
<reference evidence="7 8" key="1">
    <citation type="submission" date="2016-06" db="EMBL/GenBank/DDBJ databases">
        <authorList>
            <person name="Kjaerup R.B."/>
            <person name="Dalgaard T.S."/>
            <person name="Juul-Madsen H.R."/>
        </authorList>
    </citation>
    <scope>NUCLEOTIDE SEQUENCE [LARGE SCALE GENOMIC DNA]</scope>
    <source>
        <strain evidence="7 8">Pb300</strain>
    </source>
</reference>
<comment type="subcellular location">
    <subcellularLocation>
        <location evidence="5">Nucleus</location>
    </subcellularLocation>
</comment>
<dbReference type="PANTHER" id="PTHR13522:SF3">
    <property type="entry name" value="U6 SNRNA PHOSPHODIESTERASE 1"/>
    <property type="match status" value="1"/>
</dbReference>
<dbReference type="VEuPathDB" id="FungiDB:PABG_00145"/>
<dbReference type="GO" id="GO:1990838">
    <property type="term" value="F:poly(U)-specific exoribonuclease activity, producing 3' uridine cyclic phosphate ends"/>
    <property type="evidence" value="ECO:0007669"/>
    <property type="project" value="UniProtKB-UniRule"/>
</dbReference>
<evidence type="ECO:0000256" key="1">
    <source>
        <dbReference type="ARBA" id="ARBA00022722"/>
    </source>
</evidence>
<feature type="active site" description="Proton donor/acceptor" evidence="5">
    <location>
        <position position="145"/>
    </location>
</feature>
<evidence type="ECO:0000256" key="6">
    <source>
        <dbReference type="SAM" id="MobiDB-lite"/>
    </source>
</evidence>
<gene>
    <name evidence="5" type="primary">USB1</name>
    <name evidence="7" type="ORF">ACO22_04219</name>
</gene>
<proteinExistence type="inferred from homology"/>
<evidence type="ECO:0000256" key="2">
    <source>
        <dbReference type="ARBA" id="ARBA00022801"/>
    </source>
</evidence>
<dbReference type="Proteomes" id="UP000242814">
    <property type="component" value="Unassembled WGS sequence"/>
</dbReference>
<dbReference type="Gene3D" id="3.90.1140.10">
    <property type="entry name" value="Cyclic phosphodiesterase"/>
    <property type="match status" value="1"/>
</dbReference>
<feature type="region of interest" description="Disordered" evidence="6">
    <location>
        <begin position="1"/>
        <end position="54"/>
    </location>
</feature>
<feature type="compositionally biased region" description="Polar residues" evidence="6">
    <location>
        <begin position="14"/>
        <end position="23"/>
    </location>
</feature>
<protein>
    <recommendedName>
        <fullName evidence="5">U6 snRNA phosphodiesterase</fullName>
        <ecNumber evidence="5">3.1.4.-</ecNumber>
    </recommendedName>
</protein>
<dbReference type="Pfam" id="PF09749">
    <property type="entry name" value="HVSL"/>
    <property type="match status" value="1"/>
</dbReference>
<evidence type="ECO:0000313" key="8">
    <source>
        <dbReference type="Proteomes" id="UP000242814"/>
    </source>
</evidence>
<keyword evidence="4 5" id="KW-0539">Nucleus</keyword>
<evidence type="ECO:0000256" key="5">
    <source>
        <dbReference type="HAMAP-Rule" id="MF_03040"/>
    </source>
</evidence>
<feature type="active site" description="Proton donor/acceptor" evidence="5">
    <location>
        <position position="266"/>
    </location>
</feature>
<organism evidence="7 8">
    <name type="scientific">Paracoccidioides brasiliensis</name>
    <dbReference type="NCBI Taxonomy" id="121759"/>
    <lineage>
        <taxon>Eukaryota</taxon>
        <taxon>Fungi</taxon>
        <taxon>Dikarya</taxon>
        <taxon>Ascomycota</taxon>
        <taxon>Pezizomycotina</taxon>
        <taxon>Eurotiomycetes</taxon>
        <taxon>Eurotiomycetidae</taxon>
        <taxon>Onygenales</taxon>
        <taxon>Ajellomycetaceae</taxon>
        <taxon>Paracoccidioides</taxon>
    </lineage>
</organism>
<dbReference type="AlphaFoldDB" id="A0A1D2JDR0"/>
<dbReference type="GO" id="GO:0034477">
    <property type="term" value="P:U6 snRNA 3'-end processing"/>
    <property type="evidence" value="ECO:0007669"/>
    <property type="project" value="UniProtKB-UniRule"/>
</dbReference>
<keyword evidence="2 5" id="KW-0378">Hydrolase</keyword>